<dbReference type="InterPro" id="IPR013087">
    <property type="entry name" value="Znf_C2H2_type"/>
</dbReference>
<feature type="domain" description="C2H2-type" evidence="3">
    <location>
        <begin position="297"/>
        <end position="325"/>
    </location>
</feature>
<keyword evidence="4" id="KW-1185">Reference proteome</keyword>
<reference evidence="5 6" key="1">
    <citation type="submission" date="2025-05" db="UniProtKB">
        <authorList>
            <consortium name="RefSeq"/>
        </authorList>
    </citation>
    <scope>IDENTIFICATION</scope>
</reference>
<dbReference type="RefSeq" id="XP_014661471.1">
    <property type="nucleotide sequence ID" value="XM_014805985.1"/>
</dbReference>
<evidence type="ECO:0000256" key="1">
    <source>
        <dbReference type="PROSITE-ProRule" id="PRU00042"/>
    </source>
</evidence>
<evidence type="ECO:0000313" key="4">
    <source>
        <dbReference type="Proteomes" id="UP000695022"/>
    </source>
</evidence>
<dbReference type="PROSITE" id="PS00028">
    <property type="entry name" value="ZINC_FINGER_C2H2_1"/>
    <property type="match status" value="3"/>
</dbReference>
<name>A0ABM1DNE9_PRICU</name>
<accession>A0ABM1DNE9</accession>
<dbReference type="Proteomes" id="UP000695022">
    <property type="component" value="Unplaced"/>
</dbReference>
<dbReference type="PROSITE" id="PS50157">
    <property type="entry name" value="ZINC_FINGER_C2H2_2"/>
    <property type="match status" value="1"/>
</dbReference>
<dbReference type="GeneID" id="106804698"/>
<evidence type="ECO:0000313" key="7">
    <source>
        <dbReference type="RefSeq" id="XP_014661471.1"/>
    </source>
</evidence>
<evidence type="ECO:0000259" key="3">
    <source>
        <dbReference type="PROSITE" id="PS50157"/>
    </source>
</evidence>
<evidence type="ECO:0000256" key="2">
    <source>
        <dbReference type="SAM" id="MobiDB-lite"/>
    </source>
</evidence>
<feature type="region of interest" description="Disordered" evidence="2">
    <location>
        <begin position="95"/>
        <end position="116"/>
    </location>
</feature>
<organism evidence="4 6">
    <name type="scientific">Priapulus caudatus</name>
    <name type="common">Priapulid worm</name>
    <dbReference type="NCBI Taxonomy" id="37621"/>
    <lineage>
        <taxon>Eukaryota</taxon>
        <taxon>Metazoa</taxon>
        <taxon>Ecdysozoa</taxon>
        <taxon>Scalidophora</taxon>
        <taxon>Priapulida</taxon>
        <taxon>Priapulimorpha</taxon>
        <taxon>Priapulimorphida</taxon>
        <taxon>Priapulidae</taxon>
        <taxon>Priapulus</taxon>
    </lineage>
</organism>
<dbReference type="SMART" id="SM00355">
    <property type="entry name" value="ZnF_C2H2"/>
    <property type="match status" value="4"/>
</dbReference>
<protein>
    <submittedName>
        <fullName evidence="5 6">Uncharacterized protein LOC106804698</fullName>
    </submittedName>
</protein>
<feature type="region of interest" description="Disordered" evidence="2">
    <location>
        <begin position="240"/>
        <end position="290"/>
    </location>
</feature>
<dbReference type="RefSeq" id="XP_014661470.1">
    <property type="nucleotide sequence ID" value="XM_014805984.1"/>
</dbReference>
<sequence length="420" mass="46015">MATTTYLPVAMAAPDAIGNSSVYYRCTACWECFFTVNDFSFHAQTAHCKMLICEGHNSCVNEQQLNVPAHPAKHSPPVQVKQEPAADGYAEVDWRVPLPGSDDASPEARGCETSDNDERLVMNWLRSLANQPRLGAVTSPHVDNGAGSGRDGSPPGEEACSTRTRRRRQRKHAPSLKMLVDGSGESSRQPRKRADTAVRTRARVANAAALAVATTPVKTDWKCDDVGQPIKRDCERVTNAAAPATTAGSLRAESSGLDVRRPSDAGSLAADDEDRTRASESDGCAPASHRETKRRKVECRQCNAVFSSERLLKLHRAAAHSRASRRTHCGATAELHILCVPCAKSYSTKSQLWHHRHSKAHSLHVCDTCETYYRIPRRLTAHKSTKKHLARFAEQQAEKTGGTRGKKLYGQADCKDEVDL</sequence>
<feature type="region of interest" description="Disordered" evidence="2">
    <location>
        <begin position="135"/>
        <end position="200"/>
    </location>
</feature>
<evidence type="ECO:0000313" key="6">
    <source>
        <dbReference type="RefSeq" id="XP_014661470.1"/>
    </source>
</evidence>
<dbReference type="RefSeq" id="XP_014661469.1">
    <property type="nucleotide sequence ID" value="XM_014805983.1"/>
</dbReference>
<keyword evidence="1" id="KW-0479">Metal-binding</keyword>
<keyword evidence="1" id="KW-0863">Zinc-finger</keyword>
<proteinExistence type="predicted"/>
<gene>
    <name evidence="5 6 7" type="primary">LOC106804698</name>
</gene>
<feature type="compositionally biased region" description="Basic residues" evidence="2">
    <location>
        <begin position="163"/>
        <end position="174"/>
    </location>
</feature>
<evidence type="ECO:0000313" key="5">
    <source>
        <dbReference type="RefSeq" id="XP_014661469.1"/>
    </source>
</evidence>
<keyword evidence="1" id="KW-0862">Zinc</keyword>